<dbReference type="Pfam" id="PF12833">
    <property type="entry name" value="HTH_18"/>
    <property type="match status" value="1"/>
</dbReference>
<keyword evidence="3" id="KW-0804">Transcription</keyword>
<dbReference type="Proteomes" id="UP001589747">
    <property type="component" value="Unassembled WGS sequence"/>
</dbReference>
<evidence type="ECO:0000313" key="8">
    <source>
        <dbReference type="Proteomes" id="UP001589747"/>
    </source>
</evidence>
<keyword evidence="8" id="KW-1185">Reference proteome</keyword>
<dbReference type="RefSeq" id="WP_377499721.1">
    <property type="nucleotide sequence ID" value="NZ_JBHMDO010000042.1"/>
</dbReference>
<dbReference type="InterPro" id="IPR009057">
    <property type="entry name" value="Homeodomain-like_sf"/>
</dbReference>
<feature type="domain" description="HTH araC/xylS-type" evidence="5">
    <location>
        <begin position="21"/>
        <end position="119"/>
    </location>
</feature>
<sequence>MLDYTKTSPDADGCAARMSLDEVRAYMSDHYHEALSIDLLAQLAGLSPNYFGEAFKKATGRSVMDYLTGLRIGRAKQLIRETDLYMREIARSVGYSDEYYFSRKFKKEVGLSPSAFGRSARNRIAVLSASSIGYLLPLGIVPTAAPLDPKRTPYYHYYYQSEIRVHLESPDSGKDEDNIRSLTAAKPDAVIIQESCGAAMAEWLAASGIELIRVEAEDWRGQLWQIAKALGKTASADRWIRDYESSAAKARANIREAVGQDTFLTLHLSGDQLYLYVNRGIRDVLYRDLELAAIPKLRELCNEPLSIEELAAFDPDRLLLLVSPDAVTHLRWQSLQHDAGWLSLKAVQHGCVYQLQPSPWFEYSAVAVSRMLEETVLLLTGGNPMLGGTDDASRPQPESAPRSARRLPCGW</sequence>
<dbReference type="InterPro" id="IPR020449">
    <property type="entry name" value="Tscrpt_reg_AraC-type_HTH"/>
</dbReference>
<feature type="domain" description="Fe/B12 periplasmic-binding" evidence="6">
    <location>
        <begin position="123"/>
        <end position="383"/>
    </location>
</feature>
<keyword evidence="1" id="KW-0805">Transcription regulation</keyword>
<dbReference type="PROSITE" id="PS00041">
    <property type="entry name" value="HTH_ARAC_FAMILY_1"/>
    <property type="match status" value="1"/>
</dbReference>
<proteinExistence type="predicted"/>
<evidence type="ECO:0000259" key="5">
    <source>
        <dbReference type="PROSITE" id="PS01124"/>
    </source>
</evidence>
<dbReference type="PROSITE" id="PS50983">
    <property type="entry name" value="FE_B12_PBP"/>
    <property type="match status" value="1"/>
</dbReference>
<evidence type="ECO:0000256" key="1">
    <source>
        <dbReference type="ARBA" id="ARBA00023015"/>
    </source>
</evidence>
<dbReference type="SUPFAM" id="SSF53807">
    <property type="entry name" value="Helical backbone' metal receptor"/>
    <property type="match status" value="1"/>
</dbReference>
<dbReference type="PROSITE" id="PS01124">
    <property type="entry name" value="HTH_ARAC_FAMILY_2"/>
    <property type="match status" value="1"/>
</dbReference>
<keyword evidence="2" id="KW-0238">DNA-binding</keyword>
<dbReference type="Gene3D" id="1.10.10.60">
    <property type="entry name" value="Homeodomain-like"/>
    <property type="match status" value="2"/>
</dbReference>
<organism evidence="7 8">
    <name type="scientific">Paenibacillus aurantiacus</name>
    <dbReference type="NCBI Taxonomy" id="1936118"/>
    <lineage>
        <taxon>Bacteria</taxon>
        <taxon>Bacillati</taxon>
        <taxon>Bacillota</taxon>
        <taxon>Bacilli</taxon>
        <taxon>Bacillales</taxon>
        <taxon>Paenibacillaceae</taxon>
        <taxon>Paenibacillus</taxon>
    </lineage>
</organism>
<comment type="caution">
    <text evidence="7">The sequence shown here is derived from an EMBL/GenBank/DDBJ whole genome shotgun (WGS) entry which is preliminary data.</text>
</comment>
<dbReference type="InterPro" id="IPR018060">
    <property type="entry name" value="HTH_AraC"/>
</dbReference>
<dbReference type="SUPFAM" id="SSF46689">
    <property type="entry name" value="Homeodomain-like"/>
    <property type="match status" value="2"/>
</dbReference>
<evidence type="ECO:0000256" key="4">
    <source>
        <dbReference type="SAM" id="MobiDB-lite"/>
    </source>
</evidence>
<evidence type="ECO:0000313" key="7">
    <source>
        <dbReference type="EMBL" id="MFB9329444.1"/>
    </source>
</evidence>
<name>A0ABV5KW31_9BACL</name>
<reference evidence="7 8" key="1">
    <citation type="submission" date="2024-09" db="EMBL/GenBank/DDBJ databases">
        <authorList>
            <person name="Sun Q."/>
            <person name="Mori K."/>
        </authorList>
    </citation>
    <scope>NUCLEOTIDE SEQUENCE [LARGE SCALE GENOMIC DNA]</scope>
    <source>
        <strain evidence="7 8">TISTR 2452</strain>
    </source>
</reference>
<dbReference type="EMBL" id="JBHMDO010000042">
    <property type="protein sequence ID" value="MFB9329444.1"/>
    <property type="molecule type" value="Genomic_DNA"/>
</dbReference>
<dbReference type="PRINTS" id="PR00032">
    <property type="entry name" value="HTHARAC"/>
</dbReference>
<dbReference type="Pfam" id="PF01497">
    <property type="entry name" value="Peripla_BP_2"/>
    <property type="match status" value="1"/>
</dbReference>
<dbReference type="PANTHER" id="PTHR43280">
    <property type="entry name" value="ARAC-FAMILY TRANSCRIPTIONAL REGULATOR"/>
    <property type="match status" value="1"/>
</dbReference>
<protein>
    <submittedName>
        <fullName evidence="7">Helix-turn-helix domain-containing protein</fullName>
    </submittedName>
</protein>
<evidence type="ECO:0000259" key="6">
    <source>
        <dbReference type="PROSITE" id="PS50983"/>
    </source>
</evidence>
<dbReference type="SMART" id="SM00342">
    <property type="entry name" value="HTH_ARAC"/>
    <property type="match status" value="1"/>
</dbReference>
<gene>
    <name evidence="7" type="ORF">ACFFSY_26195</name>
</gene>
<accession>A0ABV5KW31</accession>
<feature type="region of interest" description="Disordered" evidence="4">
    <location>
        <begin position="386"/>
        <end position="411"/>
    </location>
</feature>
<dbReference type="PANTHER" id="PTHR43280:SF2">
    <property type="entry name" value="HTH-TYPE TRANSCRIPTIONAL REGULATOR EXSA"/>
    <property type="match status" value="1"/>
</dbReference>
<dbReference type="Gene3D" id="3.40.50.1980">
    <property type="entry name" value="Nitrogenase molybdenum iron protein domain"/>
    <property type="match status" value="2"/>
</dbReference>
<evidence type="ECO:0000256" key="2">
    <source>
        <dbReference type="ARBA" id="ARBA00023125"/>
    </source>
</evidence>
<evidence type="ECO:0000256" key="3">
    <source>
        <dbReference type="ARBA" id="ARBA00023163"/>
    </source>
</evidence>
<dbReference type="InterPro" id="IPR018062">
    <property type="entry name" value="HTH_AraC-typ_CS"/>
</dbReference>
<dbReference type="InterPro" id="IPR002491">
    <property type="entry name" value="ABC_transptr_periplasmic_BD"/>
</dbReference>